<proteinExistence type="predicted"/>
<sequence length="154" mass="17157">MTGSKQESTNAAENTRIVLEEELLFCKIMQKSLKEVEFESNSRDLVFQGPDTNVYVSDEELEVLIPIIRRWGANENKTVATSIRTVAGAAQANKQFTPLRDEVMLHAYQSETAVAIQILTCPLPDELDEMEFEVHLGVGADGSATDITTVHIFR</sequence>
<evidence type="ECO:0000313" key="2">
    <source>
        <dbReference type="Proteomes" id="UP001158576"/>
    </source>
</evidence>
<dbReference type="EMBL" id="OU015568">
    <property type="protein sequence ID" value="CAG5078753.1"/>
    <property type="molecule type" value="Genomic_DNA"/>
</dbReference>
<organism evidence="1 2">
    <name type="scientific">Oikopleura dioica</name>
    <name type="common">Tunicate</name>
    <dbReference type="NCBI Taxonomy" id="34765"/>
    <lineage>
        <taxon>Eukaryota</taxon>
        <taxon>Metazoa</taxon>
        <taxon>Chordata</taxon>
        <taxon>Tunicata</taxon>
        <taxon>Appendicularia</taxon>
        <taxon>Copelata</taxon>
        <taxon>Oikopleuridae</taxon>
        <taxon>Oikopleura</taxon>
    </lineage>
</organism>
<keyword evidence="2" id="KW-1185">Reference proteome</keyword>
<dbReference type="Gene3D" id="2.60.40.2030">
    <property type="match status" value="1"/>
</dbReference>
<reference evidence="1 2" key="1">
    <citation type="submission" date="2021-04" db="EMBL/GenBank/DDBJ databases">
        <authorList>
            <person name="Bliznina A."/>
        </authorList>
    </citation>
    <scope>NUCLEOTIDE SEQUENCE [LARGE SCALE GENOMIC DNA]</scope>
</reference>
<dbReference type="Proteomes" id="UP001158576">
    <property type="component" value="Chromosome PAR"/>
</dbReference>
<name>A0ABN7RPU4_OIKDI</name>
<evidence type="ECO:0000313" key="1">
    <source>
        <dbReference type="EMBL" id="CAG5078753.1"/>
    </source>
</evidence>
<gene>
    <name evidence="1" type="ORF">OKIOD_LOCUS633</name>
</gene>
<dbReference type="InterPro" id="IPR038081">
    <property type="entry name" value="CalX-like_sf"/>
</dbReference>
<protein>
    <submittedName>
        <fullName evidence="1">Oidioi.mRNA.OKI2018_I69.PAR.g9075.t1.cds</fullName>
    </submittedName>
</protein>
<accession>A0ABN7RPU4</accession>